<name>A0A131ZTA4_SARSC</name>
<dbReference type="Proteomes" id="UP000616769">
    <property type="component" value="Unassembled WGS sequence"/>
</dbReference>
<dbReference type="Gene3D" id="3.90.79.10">
    <property type="entry name" value="Nucleoside Triphosphate Pyrophosphohydrolase"/>
    <property type="match status" value="1"/>
</dbReference>
<feature type="region of interest" description="Disordered" evidence="1">
    <location>
        <begin position="204"/>
        <end position="242"/>
    </location>
</feature>
<organism evidence="2 3">
    <name type="scientific">Sarcoptes scabiei</name>
    <name type="common">Itch mite</name>
    <name type="synonym">Acarus scabiei</name>
    <dbReference type="NCBI Taxonomy" id="52283"/>
    <lineage>
        <taxon>Eukaryota</taxon>
        <taxon>Metazoa</taxon>
        <taxon>Ecdysozoa</taxon>
        <taxon>Arthropoda</taxon>
        <taxon>Chelicerata</taxon>
        <taxon>Arachnida</taxon>
        <taxon>Acari</taxon>
        <taxon>Acariformes</taxon>
        <taxon>Sarcoptiformes</taxon>
        <taxon>Astigmata</taxon>
        <taxon>Psoroptidia</taxon>
        <taxon>Sarcoptoidea</taxon>
        <taxon>Sarcoptidae</taxon>
        <taxon>Sarcoptinae</taxon>
        <taxon>Sarcoptes</taxon>
    </lineage>
</organism>
<dbReference type="VEuPathDB" id="VectorBase:SSCA010218"/>
<evidence type="ECO:0000313" key="2">
    <source>
        <dbReference type="EMBL" id="KPL98101.1"/>
    </source>
</evidence>
<reference evidence="2 3" key="1">
    <citation type="journal article" date="2015" name="Parasit. Vectors">
        <title>Draft genome of the scabies mite.</title>
        <authorList>
            <person name="Rider S.D.Jr."/>
            <person name="Morgan M.S."/>
            <person name="Arlian L.G."/>
        </authorList>
    </citation>
    <scope>NUCLEOTIDE SEQUENCE [LARGE SCALE GENOMIC DNA]</scope>
    <source>
        <strain evidence="2">Arlian Lab</strain>
    </source>
</reference>
<dbReference type="EMBL" id="JXLN01000444">
    <property type="protein sequence ID" value="KPL98101.1"/>
    <property type="molecule type" value="Genomic_DNA"/>
</dbReference>
<dbReference type="OMA" id="SRVYSFA"/>
<dbReference type="OrthoDB" id="10249920at2759"/>
<sequence>MSNCELSRKNSPPCHGSILRKGSQSHQIEPVSEEVLYLGKSLQLSKYTFKNEFGESRSAEIIRKRSFLINNGKSSDVEEDTILSLAILKRHILCDCLILVHRYRPTLKSFTLEFPAKIIEQRFQDQSADLAAKEIKDNTGYGSTIIKYVSPETSTDPELCDSKVKLVSMIIDGDDPIKNNFIGSKKIPDPDRYFVDNIVQHQLDHDDDDGKKADRFEGDPNESKQKVAENSSNNNDDGIEYDPNIDDDYDIILLPINGLLDRLNDYCENGTIVDSRVYSFAIGLKSGEQLRRNGLQPEPINIGN</sequence>
<protein>
    <submittedName>
        <fullName evidence="2">ADP-ribose pyrophosphatase-like protein</fullName>
    </submittedName>
</protein>
<comment type="caution">
    <text evidence="2">The sequence shown here is derived from an EMBL/GenBank/DDBJ whole genome shotgun (WGS) entry which is preliminary data.</text>
</comment>
<proteinExistence type="predicted"/>
<dbReference type="AlphaFoldDB" id="A0A131ZTA4"/>
<feature type="compositionally biased region" description="Basic and acidic residues" evidence="1">
    <location>
        <begin position="204"/>
        <end position="227"/>
    </location>
</feature>
<accession>A0A131ZTA4</accession>
<gene>
    <name evidence="2" type="ORF">QR98_0003370</name>
</gene>
<feature type="region of interest" description="Disordered" evidence="1">
    <location>
        <begin position="1"/>
        <end position="22"/>
    </location>
</feature>
<evidence type="ECO:0000313" key="3">
    <source>
        <dbReference type="Proteomes" id="UP000616769"/>
    </source>
</evidence>
<evidence type="ECO:0000256" key="1">
    <source>
        <dbReference type="SAM" id="MobiDB-lite"/>
    </source>
</evidence>